<reference evidence="6 8" key="2">
    <citation type="submission" date="2018-08" db="EMBL/GenBank/DDBJ databases">
        <title>A genome reference for cultivated species of the human gut microbiota.</title>
        <authorList>
            <person name="Zou Y."/>
            <person name="Xue W."/>
            <person name="Luo G."/>
        </authorList>
    </citation>
    <scope>NUCLEOTIDE SEQUENCE [LARGE SCALE GENOMIC DNA]</scope>
    <source>
        <strain evidence="6 8">TF05-11AC</strain>
    </source>
</reference>
<evidence type="ECO:0000313" key="7">
    <source>
        <dbReference type="Proteomes" id="UP000095651"/>
    </source>
</evidence>
<sequence>MNSILQCSHITKKFGSLTALDDVNFTIEPGRIVGLLGPNGSGKSTFIKLATGLLTPTTGTITICDLPVSVETKRRVSYLPDKNYLNDGLRINQILDYFHDFYDNFDLNKAYEMLKRLNIDPKCRLKTLSKGTKEKVQLILVMSRNADLYLLDEPIGGVDPAARDYILNTILSNYNEQGSIIISTHLISDIEPVLDDIIFIKDGKIVLTSSVDAIREENGKSVDALFREVFKC</sequence>
<keyword evidence="1" id="KW-0813">Transport</keyword>
<accession>A0A174HXF0</accession>
<dbReference type="InterPro" id="IPR027417">
    <property type="entry name" value="P-loop_NTPase"/>
</dbReference>
<dbReference type="Proteomes" id="UP000261257">
    <property type="component" value="Unassembled WGS sequence"/>
</dbReference>
<evidence type="ECO:0000313" key="5">
    <source>
        <dbReference type="EMBL" id="CUO78007.1"/>
    </source>
</evidence>
<dbReference type="InterPro" id="IPR051782">
    <property type="entry name" value="ABC_Transporter_VariousFunc"/>
</dbReference>
<keyword evidence="3 6" id="KW-0067">ATP-binding</keyword>
<evidence type="ECO:0000256" key="3">
    <source>
        <dbReference type="ARBA" id="ARBA00022840"/>
    </source>
</evidence>
<dbReference type="GO" id="GO:0005524">
    <property type="term" value="F:ATP binding"/>
    <property type="evidence" value="ECO:0007669"/>
    <property type="project" value="UniProtKB-KW"/>
</dbReference>
<proteinExistence type="predicted"/>
<gene>
    <name evidence="5" type="primary">ybhF_9</name>
    <name evidence="6" type="ORF">DXC39_14995</name>
    <name evidence="5" type="ORF">ERS852407_03942</name>
</gene>
<dbReference type="PROSITE" id="PS50893">
    <property type="entry name" value="ABC_TRANSPORTER_2"/>
    <property type="match status" value="1"/>
</dbReference>
<evidence type="ECO:0000313" key="8">
    <source>
        <dbReference type="Proteomes" id="UP000261257"/>
    </source>
</evidence>
<dbReference type="Gene3D" id="3.40.50.300">
    <property type="entry name" value="P-loop containing nucleotide triphosphate hydrolases"/>
    <property type="match status" value="1"/>
</dbReference>
<dbReference type="AlphaFoldDB" id="A0A174HXF0"/>
<dbReference type="Proteomes" id="UP000095651">
    <property type="component" value="Unassembled WGS sequence"/>
</dbReference>
<dbReference type="CDD" id="cd03230">
    <property type="entry name" value="ABC_DR_subfamily_A"/>
    <property type="match status" value="1"/>
</dbReference>
<dbReference type="SMART" id="SM00382">
    <property type="entry name" value="AAA"/>
    <property type="match status" value="1"/>
</dbReference>
<dbReference type="SUPFAM" id="SSF52540">
    <property type="entry name" value="P-loop containing nucleoside triphosphate hydrolases"/>
    <property type="match status" value="1"/>
</dbReference>
<dbReference type="PANTHER" id="PTHR42939:SF1">
    <property type="entry name" value="ABC TRANSPORTER ATP-BINDING PROTEIN ALBC-RELATED"/>
    <property type="match status" value="1"/>
</dbReference>
<organism evidence="5 7">
    <name type="scientific">Hungatella hathewayi</name>
    <dbReference type="NCBI Taxonomy" id="154046"/>
    <lineage>
        <taxon>Bacteria</taxon>
        <taxon>Bacillati</taxon>
        <taxon>Bacillota</taxon>
        <taxon>Clostridia</taxon>
        <taxon>Lachnospirales</taxon>
        <taxon>Lachnospiraceae</taxon>
        <taxon>Hungatella</taxon>
    </lineage>
</organism>
<dbReference type="RefSeq" id="WP_055657749.1">
    <property type="nucleotide sequence ID" value="NZ_CABIXC010000011.1"/>
</dbReference>
<dbReference type="PANTHER" id="PTHR42939">
    <property type="entry name" value="ABC TRANSPORTER ATP-BINDING PROTEIN ALBC-RELATED"/>
    <property type="match status" value="1"/>
</dbReference>
<evidence type="ECO:0000259" key="4">
    <source>
        <dbReference type="PROSITE" id="PS50893"/>
    </source>
</evidence>
<dbReference type="InterPro" id="IPR003593">
    <property type="entry name" value="AAA+_ATPase"/>
</dbReference>
<keyword evidence="2" id="KW-0547">Nucleotide-binding</keyword>
<name>A0A174HXF0_9FIRM</name>
<dbReference type="Pfam" id="PF00005">
    <property type="entry name" value="ABC_tran"/>
    <property type="match status" value="1"/>
</dbReference>
<evidence type="ECO:0000256" key="2">
    <source>
        <dbReference type="ARBA" id="ARBA00022741"/>
    </source>
</evidence>
<dbReference type="EMBL" id="CYZE01000011">
    <property type="protein sequence ID" value="CUO78007.1"/>
    <property type="molecule type" value="Genomic_DNA"/>
</dbReference>
<dbReference type="EMBL" id="QSSQ01000014">
    <property type="protein sequence ID" value="RGM03331.1"/>
    <property type="molecule type" value="Genomic_DNA"/>
</dbReference>
<dbReference type="GO" id="GO:0016887">
    <property type="term" value="F:ATP hydrolysis activity"/>
    <property type="evidence" value="ECO:0007669"/>
    <property type="project" value="InterPro"/>
</dbReference>
<evidence type="ECO:0000313" key="6">
    <source>
        <dbReference type="EMBL" id="RGM03331.1"/>
    </source>
</evidence>
<dbReference type="InterPro" id="IPR003439">
    <property type="entry name" value="ABC_transporter-like_ATP-bd"/>
</dbReference>
<reference evidence="5 7" key="1">
    <citation type="submission" date="2015-09" db="EMBL/GenBank/DDBJ databases">
        <authorList>
            <consortium name="Pathogen Informatics"/>
        </authorList>
    </citation>
    <scope>NUCLEOTIDE SEQUENCE [LARGE SCALE GENOMIC DNA]</scope>
    <source>
        <strain evidence="5 7">2789STDY5608850</strain>
    </source>
</reference>
<protein>
    <submittedName>
        <fullName evidence="6">ABC transporter ATP-binding protein</fullName>
    </submittedName>
    <submittedName>
        <fullName evidence="5">Multidrug ABC transporter ATPase</fullName>
    </submittedName>
</protein>
<feature type="domain" description="ABC transporter" evidence="4">
    <location>
        <begin position="5"/>
        <end position="227"/>
    </location>
</feature>
<evidence type="ECO:0000256" key="1">
    <source>
        <dbReference type="ARBA" id="ARBA00022448"/>
    </source>
</evidence>